<protein>
    <submittedName>
        <fullName evidence="1">Uncharacterized protein</fullName>
    </submittedName>
</protein>
<feature type="non-terminal residue" evidence="1">
    <location>
        <position position="175"/>
    </location>
</feature>
<evidence type="ECO:0000313" key="1">
    <source>
        <dbReference type="EMBL" id="RIA97409.1"/>
    </source>
</evidence>
<dbReference type="Proteomes" id="UP000265703">
    <property type="component" value="Unassembled WGS sequence"/>
</dbReference>
<name>A0A397TJ63_9GLOM</name>
<reference evidence="1 2" key="1">
    <citation type="submission" date="2018-06" db="EMBL/GenBank/DDBJ databases">
        <title>Comparative genomics reveals the genomic features of Rhizophagus irregularis, R. cerebriforme, R. diaphanum and Gigaspora rosea, and their symbiotic lifestyle signature.</title>
        <authorList>
            <person name="Morin E."/>
            <person name="San Clemente H."/>
            <person name="Chen E.C.H."/>
            <person name="De La Providencia I."/>
            <person name="Hainaut M."/>
            <person name="Kuo A."/>
            <person name="Kohler A."/>
            <person name="Murat C."/>
            <person name="Tang N."/>
            <person name="Roy S."/>
            <person name="Loubradou J."/>
            <person name="Henrissat B."/>
            <person name="Grigoriev I.V."/>
            <person name="Corradi N."/>
            <person name="Roux C."/>
            <person name="Martin F.M."/>
        </authorList>
    </citation>
    <scope>NUCLEOTIDE SEQUENCE [LARGE SCALE GENOMIC DNA]</scope>
    <source>
        <strain evidence="1 2">DAOM 227022</strain>
    </source>
</reference>
<proteinExistence type="predicted"/>
<gene>
    <name evidence="1" type="ORF">C1645_752444</name>
</gene>
<organism evidence="1 2">
    <name type="scientific">Glomus cerebriforme</name>
    <dbReference type="NCBI Taxonomy" id="658196"/>
    <lineage>
        <taxon>Eukaryota</taxon>
        <taxon>Fungi</taxon>
        <taxon>Fungi incertae sedis</taxon>
        <taxon>Mucoromycota</taxon>
        <taxon>Glomeromycotina</taxon>
        <taxon>Glomeromycetes</taxon>
        <taxon>Glomerales</taxon>
        <taxon>Glomeraceae</taxon>
        <taxon>Glomus</taxon>
    </lineage>
</organism>
<keyword evidence="2" id="KW-1185">Reference proteome</keyword>
<comment type="caution">
    <text evidence="1">The sequence shown here is derived from an EMBL/GenBank/DDBJ whole genome shotgun (WGS) entry which is preliminary data.</text>
</comment>
<evidence type="ECO:0000313" key="2">
    <source>
        <dbReference type="Proteomes" id="UP000265703"/>
    </source>
</evidence>
<sequence>MGTILLDWVAKTQLFPEEADRDLLSLEGLQYLLMKTYDTTKSFATYELKLFEYTFIKTKQDVLKEEIGSKKDPYNMNYDSKTFKQIRDRLKPLISYIDLRIIYSDDIVSKLEPLNIFPEEIITEAYRYKIGIREKTLQPIRGRIIFKWKNFDRKSQQEAENWFYTLLFDNGKKIY</sequence>
<dbReference type="EMBL" id="QKYT01000030">
    <property type="protein sequence ID" value="RIA97409.1"/>
    <property type="molecule type" value="Genomic_DNA"/>
</dbReference>
<accession>A0A397TJ63</accession>
<dbReference type="AlphaFoldDB" id="A0A397TJ63"/>